<keyword evidence="1 7" id="KW-0723">Serine/threonine-protein kinase</keyword>
<dbReference type="AlphaFoldDB" id="A0A226DIU1"/>
<dbReference type="InterPro" id="IPR008271">
    <property type="entry name" value="Ser/Thr_kinase_AS"/>
</dbReference>
<keyword evidence="4 10" id="KW-0418">Kinase</keyword>
<gene>
    <name evidence="10" type="ORF">Fcan01_19753</name>
</gene>
<evidence type="ECO:0000256" key="4">
    <source>
        <dbReference type="ARBA" id="ARBA00022777"/>
    </source>
</evidence>
<dbReference type="InterPro" id="IPR017441">
    <property type="entry name" value="Protein_kinase_ATP_BS"/>
</dbReference>
<dbReference type="OrthoDB" id="10260894at2759"/>
<dbReference type="PROSITE" id="PS50011">
    <property type="entry name" value="PROTEIN_KINASE_DOM"/>
    <property type="match status" value="1"/>
</dbReference>
<sequence>MIIVDESEPIGELAPTFAYRDVALRRDTPIRDAYELLNEIGRGKFGRVYRCKDRGTGLLLAAKVVCVPRRAREERQNVEREMEIMRRLHHPRIIQLFDAIEDVENLEMCLILEMVEGGELFDRVIQDEFVLTEKSCSIFVRQICEGVEYIHSKNIVHLDMKPENVMCVSKSGNRIKIIDFGLARFYDSSKKLQVLFGTPEFVAPEVVNFEEISYTTDMWSVGVITYVLLSGLSPFMGETDVETMANVTIAKYDFDDACFDDVSDYGRDFIEKLLRKSKSERMSATDCLKHSWLQACTHQKTTNSAESDGSECELELIVDDLDLPDLQKEDELSSCSGTPDSILLSTSTNREPSPRPSAAYLSTKRASLDMSKDNLKEFVTRYSDNPYVFDSPRGIISHVNGGDRATTPKRFHTLKTPERSNSSSRSLLKQTSPPPLAEGKTDGINLVNQIRRFSKQLHEELEIMKKQCHQDCTVNGNNNNALRKCSWGDVSVNAH</sequence>
<evidence type="ECO:0000259" key="9">
    <source>
        <dbReference type="PROSITE" id="PS50011"/>
    </source>
</evidence>
<dbReference type="GO" id="GO:0035556">
    <property type="term" value="P:intracellular signal transduction"/>
    <property type="evidence" value="ECO:0007669"/>
    <property type="project" value="TreeGrafter"/>
</dbReference>
<dbReference type="FunFam" id="1.10.510.10:FF:000594">
    <property type="entry name" value="Myosin light chain kinase isoform-III"/>
    <property type="match status" value="1"/>
</dbReference>
<evidence type="ECO:0000313" key="11">
    <source>
        <dbReference type="Proteomes" id="UP000198287"/>
    </source>
</evidence>
<dbReference type="PANTHER" id="PTHR24342">
    <property type="entry name" value="SERINE/THREONINE-PROTEIN KINASE 17"/>
    <property type="match status" value="1"/>
</dbReference>
<comment type="similarity">
    <text evidence="7">Belongs to the protein kinase superfamily.</text>
</comment>
<accession>A0A226DIU1</accession>
<evidence type="ECO:0000256" key="3">
    <source>
        <dbReference type="ARBA" id="ARBA00022741"/>
    </source>
</evidence>
<evidence type="ECO:0000256" key="6">
    <source>
        <dbReference type="PROSITE-ProRule" id="PRU10141"/>
    </source>
</evidence>
<feature type="region of interest" description="Disordered" evidence="8">
    <location>
        <begin position="399"/>
        <end position="443"/>
    </location>
</feature>
<evidence type="ECO:0000313" key="10">
    <source>
        <dbReference type="EMBL" id="OXA45455.1"/>
    </source>
</evidence>
<dbReference type="GO" id="GO:0005634">
    <property type="term" value="C:nucleus"/>
    <property type="evidence" value="ECO:0007669"/>
    <property type="project" value="TreeGrafter"/>
</dbReference>
<evidence type="ECO:0000256" key="7">
    <source>
        <dbReference type="RuleBase" id="RU000304"/>
    </source>
</evidence>
<dbReference type="EMBL" id="LNIX01000017">
    <property type="protein sequence ID" value="OXA45455.1"/>
    <property type="molecule type" value="Genomic_DNA"/>
</dbReference>
<dbReference type="InterPro" id="IPR000719">
    <property type="entry name" value="Prot_kinase_dom"/>
</dbReference>
<keyword evidence="3 6" id="KW-0547">Nucleotide-binding</keyword>
<feature type="compositionally biased region" description="Polar residues" evidence="8">
    <location>
        <begin position="333"/>
        <end position="351"/>
    </location>
</feature>
<feature type="binding site" evidence="6">
    <location>
        <position position="63"/>
    </location>
    <ligand>
        <name>ATP</name>
        <dbReference type="ChEBI" id="CHEBI:30616"/>
    </ligand>
</feature>
<dbReference type="CDD" id="cd14103">
    <property type="entry name" value="STKc_MLCK"/>
    <property type="match status" value="1"/>
</dbReference>
<dbReference type="GO" id="GO:0004674">
    <property type="term" value="F:protein serine/threonine kinase activity"/>
    <property type="evidence" value="ECO:0007669"/>
    <property type="project" value="UniProtKB-KW"/>
</dbReference>
<dbReference type="Gene3D" id="1.10.510.10">
    <property type="entry name" value="Transferase(Phosphotransferase) domain 1"/>
    <property type="match status" value="1"/>
</dbReference>
<dbReference type="SUPFAM" id="SSF56112">
    <property type="entry name" value="Protein kinase-like (PK-like)"/>
    <property type="match status" value="1"/>
</dbReference>
<protein>
    <submittedName>
        <fullName evidence="10">Myosin light chain kinase 3</fullName>
    </submittedName>
</protein>
<dbReference type="InterPro" id="IPR011009">
    <property type="entry name" value="Kinase-like_dom_sf"/>
</dbReference>
<proteinExistence type="inferred from homology"/>
<evidence type="ECO:0000256" key="2">
    <source>
        <dbReference type="ARBA" id="ARBA00022679"/>
    </source>
</evidence>
<dbReference type="Pfam" id="PF00069">
    <property type="entry name" value="Pkinase"/>
    <property type="match status" value="1"/>
</dbReference>
<name>A0A226DIU1_FOLCA</name>
<dbReference type="STRING" id="158441.A0A226DIU1"/>
<organism evidence="10 11">
    <name type="scientific">Folsomia candida</name>
    <name type="common">Springtail</name>
    <dbReference type="NCBI Taxonomy" id="158441"/>
    <lineage>
        <taxon>Eukaryota</taxon>
        <taxon>Metazoa</taxon>
        <taxon>Ecdysozoa</taxon>
        <taxon>Arthropoda</taxon>
        <taxon>Hexapoda</taxon>
        <taxon>Collembola</taxon>
        <taxon>Entomobryomorpha</taxon>
        <taxon>Isotomoidea</taxon>
        <taxon>Isotomidae</taxon>
        <taxon>Proisotominae</taxon>
        <taxon>Folsomia</taxon>
    </lineage>
</organism>
<comment type="caution">
    <text evidence="10">The sequence shown here is derived from an EMBL/GenBank/DDBJ whole genome shotgun (WGS) entry which is preliminary data.</text>
</comment>
<dbReference type="GO" id="GO:0043065">
    <property type="term" value="P:positive regulation of apoptotic process"/>
    <property type="evidence" value="ECO:0007669"/>
    <property type="project" value="TreeGrafter"/>
</dbReference>
<dbReference type="PROSITE" id="PS00107">
    <property type="entry name" value="PROTEIN_KINASE_ATP"/>
    <property type="match status" value="1"/>
</dbReference>
<reference evidence="10 11" key="1">
    <citation type="submission" date="2015-12" db="EMBL/GenBank/DDBJ databases">
        <title>The genome of Folsomia candida.</title>
        <authorList>
            <person name="Faddeeva A."/>
            <person name="Derks M.F."/>
            <person name="Anvar Y."/>
            <person name="Smit S."/>
            <person name="Van Straalen N."/>
            <person name="Roelofs D."/>
        </authorList>
    </citation>
    <scope>NUCLEOTIDE SEQUENCE [LARGE SCALE GENOMIC DNA]</scope>
    <source>
        <strain evidence="10 11">VU population</strain>
        <tissue evidence="10">Whole body</tissue>
    </source>
</reference>
<feature type="region of interest" description="Disordered" evidence="8">
    <location>
        <begin position="330"/>
        <end position="364"/>
    </location>
</feature>
<feature type="compositionally biased region" description="Polar residues" evidence="8">
    <location>
        <begin position="419"/>
        <end position="431"/>
    </location>
</feature>
<dbReference type="SMART" id="SM00220">
    <property type="entry name" value="S_TKc"/>
    <property type="match status" value="1"/>
</dbReference>
<evidence type="ECO:0000256" key="1">
    <source>
        <dbReference type="ARBA" id="ARBA00022527"/>
    </source>
</evidence>
<keyword evidence="5 6" id="KW-0067">ATP-binding</keyword>
<dbReference type="FunFam" id="3.30.200.20:FF:000042">
    <property type="entry name" value="Aurora kinase A"/>
    <property type="match status" value="1"/>
</dbReference>
<feature type="domain" description="Protein kinase" evidence="9">
    <location>
        <begin position="34"/>
        <end position="293"/>
    </location>
</feature>
<evidence type="ECO:0000256" key="8">
    <source>
        <dbReference type="SAM" id="MobiDB-lite"/>
    </source>
</evidence>
<dbReference type="PANTHER" id="PTHR24342:SF20">
    <property type="entry name" value="MYOSIN LIGHT CHAIN KINASE, SMOOTH MUSCLE"/>
    <property type="match status" value="1"/>
</dbReference>
<dbReference type="Proteomes" id="UP000198287">
    <property type="component" value="Unassembled WGS sequence"/>
</dbReference>
<dbReference type="GO" id="GO:0005524">
    <property type="term" value="F:ATP binding"/>
    <property type="evidence" value="ECO:0007669"/>
    <property type="project" value="UniProtKB-UniRule"/>
</dbReference>
<dbReference type="PROSITE" id="PS00108">
    <property type="entry name" value="PROTEIN_KINASE_ST"/>
    <property type="match status" value="1"/>
</dbReference>
<keyword evidence="2" id="KW-0808">Transferase</keyword>
<evidence type="ECO:0000256" key="5">
    <source>
        <dbReference type="ARBA" id="ARBA00022840"/>
    </source>
</evidence>
<keyword evidence="11" id="KW-1185">Reference proteome</keyword>
<dbReference type="Gene3D" id="3.30.200.20">
    <property type="entry name" value="Phosphorylase Kinase, domain 1"/>
    <property type="match status" value="1"/>
</dbReference>